<dbReference type="InterPro" id="IPR010982">
    <property type="entry name" value="Lambda_DNA-bd_dom_sf"/>
</dbReference>
<dbReference type="Gene3D" id="1.10.260.40">
    <property type="entry name" value="lambda repressor-like DNA-binding domains"/>
    <property type="match status" value="1"/>
</dbReference>
<feature type="domain" description="HTH cro/C1-type" evidence="1">
    <location>
        <begin position="33"/>
        <end position="77"/>
    </location>
</feature>
<reference evidence="2 3" key="1">
    <citation type="submission" date="2020-08" db="EMBL/GenBank/DDBJ databases">
        <title>Sequencing the genomes of 1000 actinobacteria strains.</title>
        <authorList>
            <person name="Klenk H.-P."/>
        </authorList>
    </citation>
    <scope>NUCLEOTIDE SEQUENCE [LARGE SCALE GENOMIC DNA]</scope>
    <source>
        <strain evidence="2 3">DSM 43768</strain>
    </source>
</reference>
<comment type="caution">
    <text evidence="2">The sequence shown here is derived from an EMBL/GenBank/DDBJ whole genome shotgun (WGS) entry which is preliminary data.</text>
</comment>
<sequence>MDRQRQFGAIDHYDHEQLVRDLLHRHRRVGQPTQRTLEKKSNISKSTISRVMSSQIFPSWEVLRAILLALDVDEEDVETWWKERWIAVSDLLRPLGPASADRPDFRPGLVPTQDAVECEDCGSLVINAARHREWHAAMEEQNQAHATPLRVIDGQHRTGLGLLRRSKTS</sequence>
<dbReference type="Pfam" id="PF13560">
    <property type="entry name" value="HTH_31"/>
    <property type="match status" value="1"/>
</dbReference>
<proteinExistence type="predicted"/>
<evidence type="ECO:0000259" key="1">
    <source>
        <dbReference type="PROSITE" id="PS50943"/>
    </source>
</evidence>
<dbReference type="Proteomes" id="UP000565579">
    <property type="component" value="Unassembled WGS sequence"/>
</dbReference>
<dbReference type="GO" id="GO:0003677">
    <property type="term" value="F:DNA binding"/>
    <property type="evidence" value="ECO:0007669"/>
    <property type="project" value="InterPro"/>
</dbReference>
<dbReference type="EMBL" id="JACHMI010000001">
    <property type="protein sequence ID" value="MBB6551210.1"/>
    <property type="molecule type" value="Genomic_DNA"/>
</dbReference>
<dbReference type="SMART" id="SM00530">
    <property type="entry name" value="HTH_XRE"/>
    <property type="match status" value="1"/>
</dbReference>
<dbReference type="SUPFAM" id="SSF47413">
    <property type="entry name" value="lambda repressor-like DNA-binding domains"/>
    <property type="match status" value="1"/>
</dbReference>
<keyword evidence="3" id="KW-1185">Reference proteome</keyword>
<dbReference type="AlphaFoldDB" id="A0A7X0NX33"/>
<dbReference type="CDD" id="cd00093">
    <property type="entry name" value="HTH_XRE"/>
    <property type="match status" value="1"/>
</dbReference>
<accession>A0A7X0NX33</accession>
<protein>
    <submittedName>
        <fullName evidence="2">Transcriptional regulator with XRE-family HTH domain</fullName>
    </submittedName>
</protein>
<dbReference type="RefSeq" id="WP_185105342.1">
    <property type="nucleotide sequence ID" value="NZ_BAAAXY010000010.1"/>
</dbReference>
<evidence type="ECO:0000313" key="2">
    <source>
        <dbReference type="EMBL" id="MBB6551210.1"/>
    </source>
</evidence>
<name>A0A7X0NX33_9ACTN</name>
<evidence type="ECO:0000313" key="3">
    <source>
        <dbReference type="Proteomes" id="UP000565579"/>
    </source>
</evidence>
<gene>
    <name evidence="2" type="ORF">HD593_006005</name>
</gene>
<organism evidence="2 3">
    <name type="scientific">Nonomuraea rubra</name>
    <dbReference type="NCBI Taxonomy" id="46180"/>
    <lineage>
        <taxon>Bacteria</taxon>
        <taxon>Bacillati</taxon>
        <taxon>Actinomycetota</taxon>
        <taxon>Actinomycetes</taxon>
        <taxon>Streptosporangiales</taxon>
        <taxon>Streptosporangiaceae</taxon>
        <taxon>Nonomuraea</taxon>
    </lineage>
</organism>
<dbReference type="PROSITE" id="PS50943">
    <property type="entry name" value="HTH_CROC1"/>
    <property type="match status" value="1"/>
</dbReference>
<dbReference type="InterPro" id="IPR001387">
    <property type="entry name" value="Cro/C1-type_HTH"/>
</dbReference>